<reference evidence="2" key="1">
    <citation type="submission" date="2023-04" db="EMBL/GenBank/DDBJ databases">
        <authorList>
            <consortium name="ELIXIR-Norway"/>
        </authorList>
    </citation>
    <scope>NUCLEOTIDE SEQUENCE [LARGE SCALE GENOMIC DNA]</scope>
</reference>
<evidence type="ECO:0000256" key="1">
    <source>
        <dbReference type="SAM" id="MobiDB-lite"/>
    </source>
</evidence>
<feature type="compositionally biased region" description="Pro residues" evidence="1">
    <location>
        <begin position="35"/>
        <end position="44"/>
    </location>
</feature>
<sequence length="137" mass="14621">MWVPGGQRPLRAQWGAAVGPRAPSAGLIRNCGPGPLTPEGPPAQDPRLLATCGELAPPPHFEPANPKMALLTLRPSSSVSERLGLALGDLPRPLRSRHFLPHHSHRPPWGSLLSRTQQSTAQLGPVNLVLSTVRQPS</sequence>
<dbReference type="EMBL" id="OX459940">
    <property type="protein sequence ID" value="CAI9175155.1"/>
    <property type="molecule type" value="Genomic_DNA"/>
</dbReference>
<gene>
    <name evidence="2" type="ORF">MRATA1EN1_LOCUS24117</name>
</gene>
<name>A0ABN8ZMK4_RANTA</name>
<evidence type="ECO:0000313" key="2">
    <source>
        <dbReference type="EMBL" id="CAI9175155.1"/>
    </source>
</evidence>
<organism evidence="2 3">
    <name type="scientific">Rangifer tarandus platyrhynchus</name>
    <name type="common">Svalbard reindeer</name>
    <dbReference type="NCBI Taxonomy" id="3082113"/>
    <lineage>
        <taxon>Eukaryota</taxon>
        <taxon>Metazoa</taxon>
        <taxon>Chordata</taxon>
        <taxon>Craniata</taxon>
        <taxon>Vertebrata</taxon>
        <taxon>Euteleostomi</taxon>
        <taxon>Mammalia</taxon>
        <taxon>Eutheria</taxon>
        <taxon>Laurasiatheria</taxon>
        <taxon>Artiodactyla</taxon>
        <taxon>Ruminantia</taxon>
        <taxon>Pecora</taxon>
        <taxon>Cervidae</taxon>
        <taxon>Odocoileinae</taxon>
        <taxon>Rangifer</taxon>
    </lineage>
</organism>
<protein>
    <submittedName>
        <fullName evidence="2">Uncharacterized protein</fullName>
    </submittedName>
</protein>
<evidence type="ECO:0000313" key="3">
    <source>
        <dbReference type="Proteomes" id="UP001176941"/>
    </source>
</evidence>
<keyword evidence="3" id="KW-1185">Reference proteome</keyword>
<feature type="region of interest" description="Disordered" evidence="1">
    <location>
        <begin position="1"/>
        <end position="48"/>
    </location>
</feature>
<proteinExistence type="predicted"/>
<dbReference type="Proteomes" id="UP001176941">
    <property type="component" value="Chromosome 4"/>
</dbReference>
<accession>A0ABN8ZMK4</accession>